<feature type="signal peptide" evidence="1">
    <location>
        <begin position="1"/>
        <end position="19"/>
    </location>
</feature>
<evidence type="ECO:0000313" key="5">
    <source>
        <dbReference type="Proteomes" id="UP000192276"/>
    </source>
</evidence>
<dbReference type="Pfam" id="PF06452">
    <property type="entry name" value="CBM9_1"/>
    <property type="match status" value="1"/>
</dbReference>
<evidence type="ECO:0000313" key="4">
    <source>
        <dbReference type="EMBL" id="OQP57498.1"/>
    </source>
</evidence>
<proteinExistence type="predicted"/>
<feature type="chain" id="PRO_5012912726" evidence="1">
    <location>
        <begin position="20"/>
        <end position="840"/>
    </location>
</feature>
<dbReference type="Gene3D" id="2.60.40.1190">
    <property type="match status" value="1"/>
</dbReference>
<accession>A0A1V9FGK8</accession>
<feature type="domain" description="Carbohydrate-binding" evidence="2">
    <location>
        <begin position="35"/>
        <end position="196"/>
    </location>
</feature>
<feature type="domain" description="DUF5916" evidence="3">
    <location>
        <begin position="233"/>
        <end position="827"/>
    </location>
</feature>
<evidence type="ECO:0000259" key="2">
    <source>
        <dbReference type="Pfam" id="PF06452"/>
    </source>
</evidence>
<dbReference type="STRING" id="550983.A4R26_24305"/>
<dbReference type="InterPro" id="IPR010502">
    <property type="entry name" value="Carb-bd_dom_fam9"/>
</dbReference>
<dbReference type="OrthoDB" id="9786766at2"/>
<dbReference type="RefSeq" id="WP_081167391.1">
    <property type="nucleotide sequence ID" value="NZ_LWBP01000192.1"/>
</dbReference>
<keyword evidence="5" id="KW-1185">Reference proteome</keyword>
<comment type="caution">
    <text evidence="4">The sequence shown here is derived from an EMBL/GenBank/DDBJ whole genome shotgun (WGS) entry which is preliminary data.</text>
</comment>
<dbReference type="EMBL" id="LWBP01000192">
    <property type="protein sequence ID" value="OQP57498.1"/>
    <property type="molecule type" value="Genomic_DNA"/>
</dbReference>
<protein>
    <submittedName>
        <fullName evidence="4">Uncharacterized protein</fullName>
    </submittedName>
</protein>
<dbReference type="Pfam" id="PF19313">
    <property type="entry name" value="DUF5916"/>
    <property type="match status" value="1"/>
</dbReference>
<dbReference type="GO" id="GO:0004553">
    <property type="term" value="F:hydrolase activity, hydrolyzing O-glycosyl compounds"/>
    <property type="evidence" value="ECO:0007669"/>
    <property type="project" value="InterPro"/>
</dbReference>
<reference evidence="5" key="1">
    <citation type="submission" date="2016-04" db="EMBL/GenBank/DDBJ databases">
        <authorList>
            <person name="Chen L."/>
            <person name="Zhuang W."/>
            <person name="Wang G."/>
        </authorList>
    </citation>
    <scope>NUCLEOTIDE SEQUENCE [LARGE SCALE GENOMIC DNA]</scope>
    <source>
        <strain evidence="5">208</strain>
    </source>
</reference>
<sequence length="840" mass="96413">MLKGLVVILPLIAYAGLQAQPKRTQAIQVAEAPRIDGSLDDAAWQLAPAAYDFVTNTPVFGKPASVRTVVKVVYDNNAIYIGAYLYDDPAAIRQQYTTRDNVQKANVDYFSVFLDTYKDRQNAFQFLVTARNVQTDARVSANYTGEEGTYGDVTWDAVWDSKVGFRPDGWIVEMRIPLFSIRFSRKSIADWGIQFMRFSRRFNETSFWNPVNPAVSGFANQFGDVAGLKNLVPPLRLSFSPYISGGYRQTPHTNSVQQYETLKSGGMDVKYGINESFTLDATLIPDFGQVISDNVVNNLSPFEIRFRENRPFFTEGTELFNKAGIFYSRRIGKMPYNYDSIQDKISSGELNDYQLLKNPSVTRLYNAVKFSGRTANNLGIGIFNAVTENVKARLRNRNTGKDSSVTTEPLTNYNIIVLDQALKNRSFITLTNTNVLRNGHERDANVTAVDIALYDRANRFGLVMKPRYSVVYEGNGRYDGFASQLEVGKVSGKLQYALTNEMRSAQYDPNDLGFQLSPNAFSNKAAVSYNIYQANRSFLNQVYKIAIKQDYLFKPFTWQKTAFEASAAWLLKNFWSLSVNADIGPRWYNDFFEMQTPSSLFQTPRQPLKRSPYYSLFVDGSTDNRRPLTVSWYIGGAEGPLRNDPFYALQCAIRYRFSDRLMLEISYRRQYDNGQFGYAFVRDPATQAPILARRKYADVTTVFSGVYNFTSRMNLTFRARHFWNNLQNTNLYNIEPNGYWTEKKDISPAQYNLNYNAFNLDVFYTWDFRLGSRLILGWKNWLGKDYEFNINGQVYNNYARNAARLLSTPHGNEFTIRFIYFLNYQQLVKGNEKLKMKNKK</sequence>
<keyword evidence="1" id="KW-0732">Signal</keyword>
<dbReference type="GO" id="GO:0030246">
    <property type="term" value="F:carbohydrate binding"/>
    <property type="evidence" value="ECO:0007669"/>
    <property type="project" value="InterPro"/>
</dbReference>
<dbReference type="CDD" id="cd09618">
    <property type="entry name" value="CBM9_like_2"/>
    <property type="match status" value="1"/>
</dbReference>
<name>A0A1V9FGK8_9BACT</name>
<dbReference type="GO" id="GO:0016052">
    <property type="term" value="P:carbohydrate catabolic process"/>
    <property type="evidence" value="ECO:0007669"/>
    <property type="project" value="InterPro"/>
</dbReference>
<dbReference type="Proteomes" id="UP000192276">
    <property type="component" value="Unassembled WGS sequence"/>
</dbReference>
<gene>
    <name evidence="4" type="ORF">A4R26_24305</name>
</gene>
<dbReference type="SUPFAM" id="SSF49344">
    <property type="entry name" value="CBD9-like"/>
    <property type="match status" value="1"/>
</dbReference>
<evidence type="ECO:0000259" key="3">
    <source>
        <dbReference type="Pfam" id="PF19313"/>
    </source>
</evidence>
<dbReference type="InterPro" id="IPR045670">
    <property type="entry name" value="DUF5916"/>
</dbReference>
<evidence type="ECO:0000256" key="1">
    <source>
        <dbReference type="SAM" id="SignalP"/>
    </source>
</evidence>
<organism evidence="4 5">
    <name type="scientific">Niastella populi</name>
    <dbReference type="NCBI Taxonomy" id="550983"/>
    <lineage>
        <taxon>Bacteria</taxon>
        <taxon>Pseudomonadati</taxon>
        <taxon>Bacteroidota</taxon>
        <taxon>Chitinophagia</taxon>
        <taxon>Chitinophagales</taxon>
        <taxon>Chitinophagaceae</taxon>
        <taxon>Niastella</taxon>
    </lineage>
</organism>
<dbReference type="AlphaFoldDB" id="A0A1V9FGK8"/>